<gene>
    <name evidence="1" type="ORF">ALO47_01993</name>
</gene>
<sequence length="383" mass="42524">MSVRKKFLVKPILVKNVISTLPVIQKYDQLPLKIDLFIGTCGFEERVLAAPKSLRDNSSKIDRVALGLYSTNPEDNMRRQNELRPVLQEMTTDITYFEAEAPENIYRSISSLIPSTNVGALTVGLDISGGSATFITSTILSLTRLNRDIKLVVFYTTAAEYHSPCEKSRTEPVSLWSDKDLRERGVQDVSANELAPGIQHDHFPNYAIALPSMFPARLQRSLSFLGIGTLGGVEKNVFWILPKTDDVYHQWRQSQVKLSLIEMIYGKPDEANDQSQQSLPSGQYEYCDVLSYTECTRIIIEQGQKNPNTNISIIHAGTKIQAVGAALAIAARPEIALVKARPQEFSAGNYSQGIGDIFTISFESLRETCASLAAIGQFEVENN</sequence>
<name>A0A0Q0BQP7_PSESI</name>
<dbReference type="AlphaFoldDB" id="A0A0Q0BQP7"/>
<reference evidence="1 2" key="1">
    <citation type="submission" date="2015-09" db="EMBL/GenBank/DDBJ databases">
        <title>Genome announcement of multiple Pseudomonas syringae strains.</title>
        <authorList>
            <person name="Thakur S."/>
            <person name="Wang P.W."/>
            <person name="Gong Y."/>
            <person name="Weir B.S."/>
            <person name="Guttman D.S."/>
        </authorList>
    </citation>
    <scope>NUCLEOTIDE SEQUENCE [LARGE SCALE GENOMIC DNA]</scope>
    <source>
        <strain evidence="1 2">ICMP3882</strain>
    </source>
</reference>
<evidence type="ECO:0000313" key="1">
    <source>
        <dbReference type="EMBL" id="KPY49286.1"/>
    </source>
</evidence>
<accession>A0A0Q0BQP7</accession>
<protein>
    <submittedName>
        <fullName evidence="1">Uncharacterized protein</fullName>
    </submittedName>
</protein>
<comment type="caution">
    <text evidence="1">The sequence shown here is derived from an EMBL/GenBank/DDBJ whole genome shotgun (WGS) entry which is preliminary data.</text>
</comment>
<proteinExistence type="predicted"/>
<organism evidence="1 2">
    <name type="scientific">Pseudomonas syringae pv. ribicola</name>
    <dbReference type="NCBI Taxonomy" id="55398"/>
    <lineage>
        <taxon>Bacteria</taxon>
        <taxon>Pseudomonadati</taxon>
        <taxon>Pseudomonadota</taxon>
        <taxon>Gammaproteobacteria</taxon>
        <taxon>Pseudomonadales</taxon>
        <taxon>Pseudomonadaceae</taxon>
        <taxon>Pseudomonas</taxon>
    </lineage>
</organism>
<dbReference type="EMBL" id="LJRF01000060">
    <property type="protein sequence ID" value="KPY49286.1"/>
    <property type="molecule type" value="Genomic_DNA"/>
</dbReference>
<dbReference type="RefSeq" id="WP_004887772.1">
    <property type="nucleotide sequence ID" value="NZ_LJRF01000060.1"/>
</dbReference>
<dbReference type="PATRIC" id="fig|55398.3.peg.2489"/>
<evidence type="ECO:0000313" key="2">
    <source>
        <dbReference type="Proteomes" id="UP000050554"/>
    </source>
</evidence>
<dbReference type="Proteomes" id="UP000050554">
    <property type="component" value="Unassembled WGS sequence"/>
</dbReference>